<evidence type="ECO:0000256" key="1">
    <source>
        <dbReference type="SAM" id="SignalP"/>
    </source>
</evidence>
<geneLocation type="plasmid" evidence="2 3">
    <name>lp17</name>
</geneLocation>
<dbReference type="EMBL" id="CP132459">
    <property type="protein sequence ID" value="WNY66334.1"/>
    <property type="molecule type" value="Genomic_DNA"/>
</dbReference>
<organism evidence="2 3">
    <name type="scientific">Borrelia andersonii</name>
    <name type="common">Borreliella andersonii</name>
    <dbReference type="NCBI Taxonomy" id="42109"/>
    <lineage>
        <taxon>Bacteria</taxon>
        <taxon>Pseudomonadati</taxon>
        <taxon>Spirochaetota</taxon>
        <taxon>Spirochaetia</taxon>
        <taxon>Spirochaetales</taxon>
        <taxon>Borreliaceae</taxon>
        <taxon>Borreliella</taxon>
    </lineage>
</organism>
<keyword evidence="2" id="KW-0614">Plasmid</keyword>
<evidence type="ECO:0000313" key="3">
    <source>
        <dbReference type="Proteomes" id="UP001305787"/>
    </source>
</evidence>
<keyword evidence="2" id="KW-0449">Lipoprotein</keyword>
<keyword evidence="1" id="KW-0732">Signal</keyword>
<dbReference type="InterPro" id="IPR035340">
    <property type="entry name" value="DUF5425"/>
</dbReference>
<dbReference type="Pfam" id="PF17472">
    <property type="entry name" value="DUF5425"/>
    <property type="match status" value="1"/>
</dbReference>
<accession>A0ABZ0CG79</accession>
<dbReference type="PROSITE" id="PS51257">
    <property type="entry name" value="PROKAR_LIPOPROTEIN"/>
    <property type="match status" value="1"/>
</dbReference>
<reference evidence="2" key="1">
    <citation type="submission" date="2023-07" db="EMBL/GenBank/DDBJ databases">
        <title>Genome sequencing of multiple Borrelia sensu lato isolates.</title>
        <authorList>
            <person name="Mongodin E.F."/>
            <person name="Rudenko N."/>
            <person name="Fraser C.M."/>
            <person name="Schutzer S."/>
            <person name="Luft B."/>
            <person name="Morgan R."/>
            <person name="Chastens S."/>
            <person name="Qiu W."/>
        </authorList>
    </citation>
    <scope>NUCLEOTIDE SEQUENCE [LARGE SCALE GENOMIC DNA]</scope>
    <source>
        <strain evidence="2">21038</strain>
    </source>
</reference>
<sequence>MNKNLIISLLSIMLTSSLILGCDLSMNKDRNKMNEPSNFKKKYIDNLDYRCLSGKESGAKNSQIKLDGNDNKNHSYYSRVSNVVNYYDKTYISCERK</sequence>
<proteinExistence type="predicted"/>
<feature type="signal peptide" evidence="1">
    <location>
        <begin position="1"/>
        <end position="21"/>
    </location>
</feature>
<protein>
    <submittedName>
        <fullName evidence="2">DUF5425 family lipoprotein</fullName>
    </submittedName>
</protein>
<keyword evidence="3" id="KW-1185">Reference proteome</keyword>
<name>A0ABZ0CG79_BORAD</name>
<dbReference type="Proteomes" id="UP001305787">
    <property type="component" value="Plasmid lp17"/>
</dbReference>
<evidence type="ECO:0000313" key="2">
    <source>
        <dbReference type="EMBL" id="WNY66334.1"/>
    </source>
</evidence>
<dbReference type="RefSeq" id="WP_316255692.1">
    <property type="nucleotide sequence ID" value="NZ_CP132459.1"/>
</dbReference>
<gene>
    <name evidence="2" type="ORF">QIA45_04440</name>
</gene>
<feature type="chain" id="PRO_5046095077" evidence="1">
    <location>
        <begin position="22"/>
        <end position="97"/>
    </location>
</feature>